<evidence type="ECO:0000313" key="2">
    <source>
        <dbReference type="EMBL" id="MBP4136756.1"/>
    </source>
</evidence>
<accession>A0A940X6Q5</accession>
<protein>
    <submittedName>
        <fullName evidence="2">Uncharacterized protein</fullName>
    </submittedName>
</protein>
<dbReference type="AlphaFoldDB" id="A0A940X6Q5"/>
<dbReference type="EMBL" id="JAGFBV010000001">
    <property type="protein sequence ID" value="MBP4136756.1"/>
    <property type="molecule type" value="Genomic_DNA"/>
</dbReference>
<evidence type="ECO:0000313" key="3">
    <source>
        <dbReference type="Proteomes" id="UP000675047"/>
    </source>
</evidence>
<comment type="caution">
    <text evidence="2">The sequence shown here is derived from an EMBL/GenBank/DDBJ whole genome shotgun (WGS) entry which is preliminary data.</text>
</comment>
<name>A0A940X6Q5_9FLAO</name>
<reference evidence="2 3" key="1">
    <citation type="submission" date="2021-03" db="EMBL/GenBank/DDBJ databases">
        <title>Flavobacterium Flabelliformis Sp. Nov. And Flavobacterium Geliluteum Sp. Nov., Two Novel Multidrug Resistant Psychrophilic Species Isolated From Antarctica.</title>
        <authorList>
            <person name="Kralova S."/>
            <person name="Busse H.J."/>
            <person name="Bezdicek M."/>
            <person name="Nykrynova M."/>
            <person name="Kroupova E."/>
            <person name="Krsek D."/>
            <person name="Sedlacek I."/>
        </authorList>
    </citation>
    <scope>NUCLEOTIDE SEQUENCE [LARGE SCALE GENOMIC DNA]</scope>
    <source>
        <strain evidence="2 3">P7388</strain>
    </source>
</reference>
<organism evidence="2 3">
    <name type="scientific">Flavobacterium geliluteum</name>
    <dbReference type="NCBI Taxonomy" id="2816120"/>
    <lineage>
        <taxon>Bacteria</taxon>
        <taxon>Pseudomonadati</taxon>
        <taxon>Bacteroidota</taxon>
        <taxon>Flavobacteriia</taxon>
        <taxon>Flavobacteriales</taxon>
        <taxon>Flavobacteriaceae</taxon>
        <taxon>Flavobacterium</taxon>
    </lineage>
</organism>
<dbReference type="Proteomes" id="UP000675047">
    <property type="component" value="Unassembled WGS sequence"/>
</dbReference>
<evidence type="ECO:0000256" key="1">
    <source>
        <dbReference type="SAM" id="Phobius"/>
    </source>
</evidence>
<keyword evidence="1" id="KW-0472">Membrane</keyword>
<sequence>MKGRNIKIIVIVFIIGILIYKKDLIIEFFETNKQHEKNNLSNQNENPIEPPTAIAYKEVAGHEEDTLTEEQSVVKGIEDVLDYLEQGENFEEKRYYIQSYLESYNYKGFNNFFSANFVNDLKKDPDLIIGIFEKHHSLFYSLITRRTYKTFDFDKVVNGLLISYNDIYSSPDYKERLEEIYKIMKFQKGPDDDAKNFYSKIEPFTSDEFLLNLEEIRLISGKQFANGDIVWFYSFWARRYNENNINQVYKIINDINNHYTEDN</sequence>
<keyword evidence="3" id="KW-1185">Reference proteome</keyword>
<gene>
    <name evidence="2" type="ORF">J3495_01530</name>
</gene>
<feature type="transmembrane region" description="Helical" evidence="1">
    <location>
        <begin position="6"/>
        <end position="24"/>
    </location>
</feature>
<keyword evidence="1" id="KW-1133">Transmembrane helix</keyword>
<keyword evidence="1" id="KW-0812">Transmembrane</keyword>
<dbReference type="RefSeq" id="WP_210664794.1">
    <property type="nucleotide sequence ID" value="NZ_JAGFBV010000001.1"/>
</dbReference>
<proteinExistence type="predicted"/>